<dbReference type="Pfam" id="PF00106">
    <property type="entry name" value="adh_short"/>
    <property type="match status" value="1"/>
</dbReference>
<dbReference type="PROSITE" id="PS00061">
    <property type="entry name" value="ADH_SHORT"/>
    <property type="match status" value="1"/>
</dbReference>
<dbReference type="AlphaFoldDB" id="A0A1G9M9J6"/>
<dbReference type="GO" id="GO:0016020">
    <property type="term" value="C:membrane"/>
    <property type="evidence" value="ECO:0007669"/>
    <property type="project" value="TreeGrafter"/>
</dbReference>
<evidence type="ECO:0000256" key="1">
    <source>
        <dbReference type="ARBA" id="ARBA00006484"/>
    </source>
</evidence>
<comment type="similarity">
    <text evidence="1">Belongs to the short-chain dehydrogenases/reductases (SDR) family.</text>
</comment>
<dbReference type="PANTHER" id="PTHR44196:SF3">
    <property type="entry name" value="SHORT CHAIN DEHYDROGENASE FAMILY PROTEIN"/>
    <property type="match status" value="1"/>
</dbReference>
<dbReference type="Gene3D" id="3.40.50.720">
    <property type="entry name" value="NAD(P)-binding Rossmann-like Domain"/>
    <property type="match status" value="1"/>
</dbReference>
<dbReference type="InterPro" id="IPR020904">
    <property type="entry name" value="Sc_DH/Rdtase_CS"/>
</dbReference>
<sequence>MKNILIIGATSAIAEATARQLALRGINLYLLGRNKERLEMLAGDLKVRGANKALYETFDAADFSSHSMLLDQAERDLGGLDTVLIAHGTLGNQKSCEKNFALTLQELTTNATSVISLLTLLGNRFETQGHGRIAVISSVAGDRGRQSNYVYGTAKGALNIFLQGLRNRLSKQGVQVLTIKPGFVDTPMTAHFRKGLLWATPDKIASDIIQALDKRKDVLYTPFFWRPIMLIIRMIPEFIFKRLNL</sequence>
<dbReference type="STRING" id="137658.SAMN05216186_12826"/>
<organism evidence="3 4">
    <name type="scientific">Pseudomonas indica</name>
    <dbReference type="NCBI Taxonomy" id="137658"/>
    <lineage>
        <taxon>Bacteria</taxon>
        <taxon>Pseudomonadati</taxon>
        <taxon>Pseudomonadota</taxon>
        <taxon>Gammaproteobacteria</taxon>
        <taxon>Pseudomonadales</taxon>
        <taxon>Pseudomonadaceae</taxon>
        <taxon>Pseudomonas</taxon>
    </lineage>
</organism>
<dbReference type="SUPFAM" id="SSF51735">
    <property type="entry name" value="NAD(P)-binding Rossmann-fold domains"/>
    <property type="match status" value="1"/>
</dbReference>
<evidence type="ECO:0000256" key="2">
    <source>
        <dbReference type="ARBA" id="ARBA00023002"/>
    </source>
</evidence>
<dbReference type="EMBL" id="FNFD01000028">
    <property type="protein sequence ID" value="SDL70773.1"/>
    <property type="molecule type" value="Genomic_DNA"/>
</dbReference>
<gene>
    <name evidence="3" type="ORF">SAMN05216186_12826</name>
</gene>
<evidence type="ECO:0000313" key="4">
    <source>
        <dbReference type="Proteomes" id="UP000198706"/>
    </source>
</evidence>
<reference evidence="3 4" key="1">
    <citation type="submission" date="2016-10" db="EMBL/GenBank/DDBJ databases">
        <authorList>
            <person name="de Groot N.N."/>
        </authorList>
    </citation>
    <scope>NUCLEOTIDE SEQUENCE [LARGE SCALE GENOMIC DNA]</scope>
    <source>
        <strain evidence="3 4">JCM 21544</strain>
    </source>
</reference>
<dbReference type="NCBIfam" id="NF005489">
    <property type="entry name" value="PRK07102.1"/>
    <property type="match status" value="1"/>
</dbReference>
<proteinExistence type="inferred from homology"/>
<dbReference type="PANTHER" id="PTHR44196">
    <property type="entry name" value="DEHYDROGENASE/REDUCTASE SDR FAMILY MEMBER 7B"/>
    <property type="match status" value="1"/>
</dbReference>
<keyword evidence="4" id="KW-1185">Reference proteome</keyword>
<keyword evidence="2" id="KW-0560">Oxidoreductase</keyword>
<dbReference type="RefSeq" id="WP_084339426.1">
    <property type="nucleotide sequence ID" value="NZ_FNFD01000028.1"/>
</dbReference>
<protein>
    <recommendedName>
        <fullName evidence="5">Short-chain dehydrogenase</fullName>
    </recommendedName>
</protein>
<dbReference type="InterPro" id="IPR002347">
    <property type="entry name" value="SDR_fam"/>
</dbReference>
<dbReference type="GO" id="GO:0016491">
    <property type="term" value="F:oxidoreductase activity"/>
    <property type="evidence" value="ECO:0007669"/>
    <property type="project" value="UniProtKB-KW"/>
</dbReference>
<evidence type="ECO:0008006" key="5">
    <source>
        <dbReference type="Google" id="ProtNLM"/>
    </source>
</evidence>
<dbReference type="InterPro" id="IPR036291">
    <property type="entry name" value="NAD(P)-bd_dom_sf"/>
</dbReference>
<dbReference type="PRINTS" id="PR00081">
    <property type="entry name" value="GDHRDH"/>
</dbReference>
<evidence type="ECO:0000313" key="3">
    <source>
        <dbReference type="EMBL" id="SDL70773.1"/>
    </source>
</evidence>
<dbReference type="Proteomes" id="UP000198706">
    <property type="component" value="Unassembled WGS sequence"/>
</dbReference>
<name>A0A1G9M9J6_9PSED</name>
<accession>A0A1G9M9J6</accession>